<dbReference type="InterPro" id="IPR007863">
    <property type="entry name" value="Peptidase_M16_C"/>
</dbReference>
<dbReference type="Pfam" id="PF05193">
    <property type="entry name" value="Peptidase_M16_C"/>
    <property type="match status" value="2"/>
</dbReference>
<dbReference type="Gene3D" id="3.30.830.10">
    <property type="entry name" value="Metalloenzyme, LuxS/M16 peptidase-like"/>
    <property type="match status" value="4"/>
</dbReference>
<dbReference type="GO" id="GO:0008237">
    <property type="term" value="F:metallopeptidase activity"/>
    <property type="evidence" value="ECO:0007669"/>
    <property type="project" value="UniProtKB-KW"/>
</dbReference>
<dbReference type="AlphaFoldDB" id="A0A9W7AVG5"/>
<dbReference type="OrthoDB" id="952271at2759"/>
<evidence type="ECO:0000256" key="1">
    <source>
        <dbReference type="ARBA" id="ARBA00007261"/>
    </source>
</evidence>
<keyword evidence="7" id="KW-0812">Transmembrane</keyword>
<evidence type="ECO:0000313" key="10">
    <source>
        <dbReference type="EMBL" id="GMH79761.1"/>
    </source>
</evidence>
<feature type="region of interest" description="Disordered" evidence="6">
    <location>
        <begin position="109"/>
        <end position="129"/>
    </location>
</feature>
<dbReference type="InterPro" id="IPR011765">
    <property type="entry name" value="Pept_M16_N"/>
</dbReference>
<feature type="transmembrane region" description="Helical" evidence="7">
    <location>
        <begin position="35"/>
        <end position="56"/>
    </location>
</feature>
<evidence type="ECO:0000256" key="7">
    <source>
        <dbReference type="SAM" id="Phobius"/>
    </source>
</evidence>
<sequence>MKHGRTCWEIVIISVHALYALRLQGPSITRPSITIMLLSVRISIVMFAVLVTVYFLPHNDLTVDGFSFSALKTRHKRPITSPITTTTKLHDSNSGGFFAKFVNEIQEKSTEQTKSNLPPHPSYSRDYQPNKSVINIPSSPLPSHTTTVSNTLPNGFSYCILPNASPSGRFEAHLQVFTGSSSELQHQQGLAHLTEHVAYMGSRKRERLFGTGSQTNAYTDFHHTVFYASCPVDIPDGQGYTNSVFNGGNAGKGKMVGLAFDALAEVMEASCEDSRLEKERQAVLSEMTMVNTIEYRVECQILSTLHRENRLAKRFPIGKEDLIKSWTREDVVEFHRTHYRPDNVLLYVVGDVDVPDVERYIREKFGGLSAEKHGAELKEDQREKAESFAREVTRTVKSEQSWHFPPTVHEWSEKGERCRDESESSYDLHLQNRYDMDDETLNNLPEVSLPTGGAIRPHVFKHELLQSFSLHLFAKRRIRPIVTVEDFVASIARRIVLAAMQIRLNVSARGESPPFTFVEFNQLDSAREGCAVCSLDLMAEPARWREAVELAVGEIKRLGLYGLTISEVERYGGACLTDAAQVAAQGDRISHSDQLGYLMETVSCGHAFMSPEQSYIQTEKALQSLTLEQVNEEARILCEHIVGLADGEEPIGGPVVAIGCGPKDNASADPCDKDALIDTLVKAANREVYPEEDIIVPRSLVSEEDLNASIEVQKPEWRSGSFTDGTPDTPADKVTTPLTLRRLSNGIRVGVTASDAESQRGHLRLVAPGGRMGEKRLGFAPGAAALGARTMQEGGAFGCWTREQVELFCVDHLLMVEINCNDEFITLDFVFPTTEVGNIGYGDELKAGINGCEAVLQVVREIVRGFKWEADALGRAKASFHSTYDGLYKNLEGMSAEKIIGEMTGGDQSFVSVGHEEIDAVTLDEAKHAVMSQLLPSEIEVSMVGDFDTKEALDLVLKYLGTIPADANEEFLAKAPNADQAVRSGSGAVAPTYTVPPLPLPARQLDFELEDPDPRAIAYVSGAAPNSWGFLAGGGNLADQIQSSDKNPSTFDGQRRGHPLFARCALLLISEIVNRRLFSNVREKRQLTYDANFKFTGYEQIGGGFFLCTVTASKEKAQEAMEACKETLEALVSSQPISNDNLESAKRVVVNRHEGEMRTTRYLSELMSGLQLDAVPKKGPLSLTDFNAMVQAITVKDLQLALAALDVTNNLYTAIGKTILPKDYVEGKDGSPALTRGAVGGTRGGPLTG</sequence>
<dbReference type="InterPro" id="IPR011249">
    <property type="entry name" value="Metalloenz_LuxS/M16"/>
</dbReference>
<keyword evidence="7" id="KW-0472">Membrane</keyword>
<feature type="domain" description="Peptidase M16 C-terminal" evidence="9">
    <location>
        <begin position="921"/>
        <end position="1147"/>
    </location>
</feature>
<dbReference type="PANTHER" id="PTHR43690">
    <property type="entry name" value="NARDILYSIN"/>
    <property type="match status" value="1"/>
</dbReference>
<keyword evidence="7" id="KW-1133">Transmembrane helix</keyword>
<evidence type="ECO:0000259" key="8">
    <source>
        <dbReference type="Pfam" id="PF00675"/>
    </source>
</evidence>
<dbReference type="SUPFAM" id="SSF63411">
    <property type="entry name" value="LuxS/MPP-like metallohydrolase"/>
    <property type="match status" value="3"/>
</dbReference>
<evidence type="ECO:0000313" key="11">
    <source>
        <dbReference type="Proteomes" id="UP001165085"/>
    </source>
</evidence>
<comment type="caution">
    <text evidence="10">The sequence shown here is derived from an EMBL/GenBank/DDBJ whole genome shotgun (WGS) entry which is preliminary data.</text>
</comment>
<keyword evidence="4" id="KW-0862">Zinc</keyword>
<proteinExistence type="inferred from homology"/>
<evidence type="ECO:0000256" key="4">
    <source>
        <dbReference type="ARBA" id="ARBA00022833"/>
    </source>
</evidence>
<keyword evidence="11" id="KW-1185">Reference proteome</keyword>
<feature type="region of interest" description="Disordered" evidence="6">
    <location>
        <begin position="1230"/>
        <end position="1249"/>
    </location>
</feature>
<evidence type="ECO:0000256" key="3">
    <source>
        <dbReference type="ARBA" id="ARBA00022801"/>
    </source>
</evidence>
<organism evidence="10 11">
    <name type="scientific">Triparma strigata</name>
    <dbReference type="NCBI Taxonomy" id="1606541"/>
    <lineage>
        <taxon>Eukaryota</taxon>
        <taxon>Sar</taxon>
        <taxon>Stramenopiles</taxon>
        <taxon>Ochrophyta</taxon>
        <taxon>Bolidophyceae</taxon>
        <taxon>Parmales</taxon>
        <taxon>Triparmaceae</taxon>
        <taxon>Triparma</taxon>
    </lineage>
</organism>
<dbReference type="GO" id="GO:0006508">
    <property type="term" value="P:proteolysis"/>
    <property type="evidence" value="ECO:0007669"/>
    <property type="project" value="UniProtKB-KW"/>
</dbReference>
<feature type="domain" description="Peptidase M16 C-terminal" evidence="9">
    <location>
        <begin position="325"/>
        <end position="405"/>
    </location>
</feature>
<feature type="compositionally biased region" description="Gly residues" evidence="6">
    <location>
        <begin position="1238"/>
        <end position="1249"/>
    </location>
</feature>
<evidence type="ECO:0000256" key="2">
    <source>
        <dbReference type="ARBA" id="ARBA00022670"/>
    </source>
</evidence>
<keyword evidence="5" id="KW-0482">Metalloprotease</keyword>
<feature type="domain" description="Peptidase M16 N-terminal" evidence="8">
    <location>
        <begin position="163"/>
        <end position="313"/>
    </location>
</feature>
<keyword evidence="3" id="KW-0378">Hydrolase</keyword>
<dbReference type="EMBL" id="BRXY01000237">
    <property type="protein sequence ID" value="GMH79761.1"/>
    <property type="molecule type" value="Genomic_DNA"/>
</dbReference>
<keyword evidence="2" id="KW-0645">Protease</keyword>
<dbReference type="GO" id="GO:0046872">
    <property type="term" value="F:metal ion binding"/>
    <property type="evidence" value="ECO:0007669"/>
    <property type="project" value="InterPro"/>
</dbReference>
<protein>
    <submittedName>
        <fullName evidence="10">Uncharacterized protein</fullName>
    </submittedName>
</protein>
<evidence type="ECO:0000259" key="9">
    <source>
        <dbReference type="Pfam" id="PF05193"/>
    </source>
</evidence>
<dbReference type="PANTHER" id="PTHR43690:SF33">
    <property type="entry name" value="STROMAL PROCESSING PEPTIDASE, CHLOROPLASTIC"/>
    <property type="match status" value="1"/>
</dbReference>
<reference evidence="11" key="1">
    <citation type="journal article" date="2023" name="Commun. Biol.">
        <title>Genome analysis of Parmales, the sister group of diatoms, reveals the evolutionary specialization of diatoms from phago-mixotrophs to photoautotrophs.</title>
        <authorList>
            <person name="Ban H."/>
            <person name="Sato S."/>
            <person name="Yoshikawa S."/>
            <person name="Yamada K."/>
            <person name="Nakamura Y."/>
            <person name="Ichinomiya M."/>
            <person name="Sato N."/>
            <person name="Blanc-Mathieu R."/>
            <person name="Endo H."/>
            <person name="Kuwata A."/>
            <person name="Ogata H."/>
        </authorList>
    </citation>
    <scope>NUCLEOTIDE SEQUENCE [LARGE SCALE GENOMIC DNA]</scope>
    <source>
        <strain evidence="11">NIES 3701</strain>
    </source>
</reference>
<dbReference type="InterPro" id="IPR050626">
    <property type="entry name" value="Peptidase_M16"/>
</dbReference>
<evidence type="ECO:0000256" key="5">
    <source>
        <dbReference type="ARBA" id="ARBA00023049"/>
    </source>
</evidence>
<evidence type="ECO:0000256" key="6">
    <source>
        <dbReference type="SAM" id="MobiDB-lite"/>
    </source>
</evidence>
<name>A0A9W7AVG5_9STRA</name>
<dbReference type="Proteomes" id="UP001165085">
    <property type="component" value="Unassembled WGS sequence"/>
</dbReference>
<accession>A0A9W7AVG5</accession>
<comment type="similarity">
    <text evidence="1">Belongs to the peptidase M16 family.</text>
</comment>
<gene>
    <name evidence="10" type="ORF">TrST_g5359</name>
</gene>
<dbReference type="Pfam" id="PF00675">
    <property type="entry name" value="Peptidase_M16"/>
    <property type="match status" value="1"/>
</dbReference>